<organism evidence="1">
    <name type="scientific">Zea mays</name>
    <name type="common">Maize</name>
    <dbReference type="NCBI Taxonomy" id="4577"/>
    <lineage>
        <taxon>Eukaryota</taxon>
        <taxon>Viridiplantae</taxon>
        <taxon>Streptophyta</taxon>
        <taxon>Embryophyta</taxon>
        <taxon>Tracheophyta</taxon>
        <taxon>Spermatophyta</taxon>
        <taxon>Magnoliopsida</taxon>
        <taxon>Liliopsida</taxon>
        <taxon>Poales</taxon>
        <taxon>Poaceae</taxon>
        <taxon>PACMAD clade</taxon>
        <taxon>Panicoideae</taxon>
        <taxon>Andropogonodae</taxon>
        <taxon>Andropogoneae</taxon>
        <taxon>Tripsacinae</taxon>
        <taxon>Zea</taxon>
    </lineage>
</organism>
<proteinExistence type="evidence at transcript level"/>
<dbReference type="EMBL" id="BT084091">
    <property type="protein sequence ID" value="ACR34444.1"/>
    <property type="molecule type" value="mRNA"/>
</dbReference>
<name>C4IZU4_MAIZE</name>
<sequence length="50" mass="5731">MKKPFQLNSIDTNLITTNINGVLSLPIYQLNNYVNKKHSATANNRRRLTT</sequence>
<reference evidence="1" key="2">
    <citation type="submission" date="2012-06" db="EMBL/GenBank/DDBJ databases">
        <authorList>
            <person name="Yu Y."/>
            <person name="Currie J."/>
            <person name="Lomeli R."/>
            <person name="Angelova A."/>
            <person name="Collura K."/>
            <person name="Wissotski M."/>
            <person name="Campos D."/>
            <person name="Kudrna D."/>
            <person name="Golser W."/>
            <person name="Ashely E."/>
            <person name="Descour A."/>
            <person name="Fernandes J."/>
            <person name="Soderlund C."/>
            <person name="Walbot V."/>
        </authorList>
    </citation>
    <scope>NUCLEOTIDE SEQUENCE</scope>
    <source>
        <strain evidence="1">B73</strain>
    </source>
</reference>
<protein>
    <submittedName>
        <fullName evidence="1">Uncharacterized protein</fullName>
    </submittedName>
</protein>
<dbReference type="AlphaFoldDB" id="C4IZU4"/>
<evidence type="ECO:0000313" key="1">
    <source>
        <dbReference type="EMBL" id="ACR34444.1"/>
    </source>
</evidence>
<reference evidence="1" key="1">
    <citation type="journal article" date="2009" name="PLoS Genet.">
        <title>Sequencing, mapping, and analysis of 27,455 maize full-length cDNAs.</title>
        <authorList>
            <person name="Soderlund C."/>
            <person name="Descour A."/>
            <person name="Kudrna D."/>
            <person name="Bomhoff M."/>
            <person name="Boyd L."/>
            <person name="Currie J."/>
            <person name="Angelova A."/>
            <person name="Collura K."/>
            <person name="Wissotski M."/>
            <person name="Ashley E."/>
            <person name="Morrow D."/>
            <person name="Fernandes J."/>
            <person name="Walbot V."/>
            <person name="Yu Y."/>
        </authorList>
    </citation>
    <scope>NUCLEOTIDE SEQUENCE</scope>
    <source>
        <strain evidence="1">B73</strain>
    </source>
</reference>
<accession>C4IZU4</accession>